<organism evidence="2 3">
    <name type="scientific">Brachybacterium rhamnosum</name>
    <dbReference type="NCBI Taxonomy" id="173361"/>
    <lineage>
        <taxon>Bacteria</taxon>
        <taxon>Bacillati</taxon>
        <taxon>Actinomycetota</taxon>
        <taxon>Actinomycetes</taxon>
        <taxon>Micrococcales</taxon>
        <taxon>Dermabacteraceae</taxon>
        <taxon>Brachybacterium</taxon>
    </lineage>
</organism>
<evidence type="ECO:0000256" key="1">
    <source>
        <dbReference type="SAM" id="MobiDB-lite"/>
    </source>
</evidence>
<dbReference type="InterPro" id="IPR019151">
    <property type="entry name" value="Proteasome_assmbl_chaperone_2"/>
</dbReference>
<dbReference type="Gene3D" id="1.10.287.100">
    <property type="match status" value="1"/>
</dbReference>
<proteinExistence type="predicted"/>
<feature type="region of interest" description="Disordered" evidence="1">
    <location>
        <begin position="293"/>
        <end position="353"/>
    </location>
</feature>
<dbReference type="EMBL" id="JBHUFL010000003">
    <property type="protein sequence ID" value="MFD1835767.1"/>
    <property type="molecule type" value="Genomic_DNA"/>
</dbReference>
<protein>
    <submittedName>
        <fullName evidence="2">PAC2 family protein</fullName>
    </submittedName>
</protein>
<gene>
    <name evidence="2" type="ORF">ACFSDA_11880</name>
</gene>
<keyword evidence="3" id="KW-1185">Reference proteome</keyword>
<comment type="caution">
    <text evidence="2">The sequence shown here is derived from an EMBL/GenBank/DDBJ whole genome shotgun (WGS) entry which is preliminary data.</text>
</comment>
<dbReference type="Gene3D" id="3.40.50.10900">
    <property type="entry name" value="PAC-like subunit"/>
    <property type="match status" value="1"/>
</dbReference>
<feature type="compositionally biased region" description="Acidic residues" evidence="1">
    <location>
        <begin position="328"/>
        <end position="337"/>
    </location>
</feature>
<dbReference type="Pfam" id="PF09754">
    <property type="entry name" value="PAC2"/>
    <property type="match status" value="1"/>
</dbReference>
<dbReference type="RefSeq" id="WP_137770821.1">
    <property type="nucleotide sequence ID" value="NZ_BAAAIS010000003.1"/>
</dbReference>
<evidence type="ECO:0000313" key="3">
    <source>
        <dbReference type="Proteomes" id="UP001597280"/>
    </source>
</evidence>
<dbReference type="Proteomes" id="UP001597280">
    <property type="component" value="Unassembled WGS sequence"/>
</dbReference>
<accession>A0ABW4PY45</accession>
<evidence type="ECO:0000313" key="2">
    <source>
        <dbReference type="EMBL" id="MFD1835767.1"/>
    </source>
</evidence>
<dbReference type="SUPFAM" id="SSF159659">
    <property type="entry name" value="Cgl1923-like"/>
    <property type="match status" value="1"/>
</dbReference>
<name>A0ABW4PY45_9MICO</name>
<reference evidence="3" key="1">
    <citation type="journal article" date="2019" name="Int. J. Syst. Evol. Microbiol.">
        <title>The Global Catalogue of Microorganisms (GCM) 10K type strain sequencing project: providing services to taxonomists for standard genome sequencing and annotation.</title>
        <authorList>
            <consortium name="The Broad Institute Genomics Platform"/>
            <consortium name="The Broad Institute Genome Sequencing Center for Infectious Disease"/>
            <person name="Wu L."/>
            <person name="Ma J."/>
        </authorList>
    </citation>
    <scope>NUCLEOTIDE SEQUENCE [LARGE SCALE GENOMIC DNA]</scope>
    <source>
        <strain evidence="3">JCM 11650</strain>
    </source>
</reference>
<sequence length="353" mass="38499">MDATTLFSYESHVDSRSLRGRTLLVTLGAFSDAGSVQDLVDDHLLNSLSSRVVGRLDMDQVHDYAGRRPEVTLELDHFADYERPEILLHEVIDPDGEPFFLLTGPEPSFQWERVASALRIVVDQLGIERTLLLQGFPAPVPHTRELPVTRFAGRPDSISVRRTMPGTFRLRAPFTALLTLRLAESGHDVVGLVAHVPQYLHDATYPDAAIALLRAVREEKGPELPVGALESQAIPVREAIASQVEEQEQLQEMVHGLEQRYDRMITAGVTAEVPSAEDIAAEVEQYLAGLDEDASDVPADGADATDGPQGPFGSAEGPATEPRPTTEELPETDEGTAAEEHRAPEDDEGHSPA</sequence>
<dbReference type="InterPro" id="IPR008492">
    <property type="entry name" value="Rv2714-like"/>
</dbReference>
<dbReference type="PIRSF" id="PIRSF028754">
    <property type="entry name" value="UCP028754"/>
    <property type="match status" value="1"/>
</dbReference>
<dbReference type="InterPro" id="IPR038389">
    <property type="entry name" value="PSMG2_sf"/>
</dbReference>